<proteinExistence type="predicted"/>
<feature type="non-terminal residue" evidence="1">
    <location>
        <position position="53"/>
    </location>
</feature>
<reference evidence="1" key="1">
    <citation type="submission" date="2019-04" db="EMBL/GenBank/DDBJ databases">
        <title>Genome assembly of Zosterops borbonicus 15179.</title>
        <authorList>
            <person name="Leroy T."/>
            <person name="Anselmetti Y."/>
            <person name="Tilak M.-K."/>
            <person name="Nabholz B."/>
        </authorList>
    </citation>
    <scope>NUCLEOTIDE SEQUENCE</scope>
    <source>
        <strain evidence="1">HGM_15179</strain>
        <tissue evidence="1">Muscle</tissue>
    </source>
</reference>
<dbReference type="PANTHER" id="PTHR28635:SF1">
    <property type="entry name" value="TRANSMEMBRANE INNER EAR EXPRESSED PROTEIN"/>
    <property type="match status" value="1"/>
</dbReference>
<protein>
    <submittedName>
        <fullName evidence="1">Uncharacterized protein</fullName>
    </submittedName>
</protein>
<keyword evidence="2" id="KW-1185">Reference proteome</keyword>
<dbReference type="GO" id="GO:0007605">
    <property type="term" value="P:sensory perception of sound"/>
    <property type="evidence" value="ECO:0007669"/>
    <property type="project" value="TreeGrafter"/>
</dbReference>
<name>A0A8K1D2P4_9PASS</name>
<dbReference type="InterPro" id="IPR032006">
    <property type="entry name" value="TMIE"/>
</dbReference>
<dbReference type="GO" id="GO:0042472">
    <property type="term" value="P:inner ear morphogenesis"/>
    <property type="evidence" value="ECO:0007669"/>
    <property type="project" value="TreeGrafter"/>
</dbReference>
<organism evidence="1 2">
    <name type="scientific">Zosterops borbonicus</name>
    <dbReference type="NCBI Taxonomy" id="364589"/>
    <lineage>
        <taxon>Eukaryota</taxon>
        <taxon>Metazoa</taxon>
        <taxon>Chordata</taxon>
        <taxon>Craniata</taxon>
        <taxon>Vertebrata</taxon>
        <taxon>Euteleostomi</taxon>
        <taxon>Archelosauria</taxon>
        <taxon>Archosauria</taxon>
        <taxon>Dinosauria</taxon>
        <taxon>Saurischia</taxon>
        <taxon>Theropoda</taxon>
        <taxon>Coelurosauria</taxon>
        <taxon>Aves</taxon>
        <taxon>Neognathae</taxon>
        <taxon>Neoaves</taxon>
        <taxon>Telluraves</taxon>
        <taxon>Australaves</taxon>
        <taxon>Passeriformes</taxon>
        <taxon>Sylvioidea</taxon>
        <taxon>Zosteropidae</taxon>
        <taxon>Zosterops</taxon>
    </lineage>
</organism>
<dbReference type="Proteomes" id="UP000796761">
    <property type="component" value="Unassembled WGS sequence"/>
</dbReference>
<evidence type="ECO:0000313" key="1">
    <source>
        <dbReference type="EMBL" id="TRZ04739.1"/>
    </source>
</evidence>
<evidence type="ECO:0000313" key="2">
    <source>
        <dbReference type="Proteomes" id="UP000796761"/>
    </source>
</evidence>
<gene>
    <name evidence="1" type="ORF">HGM15179_022368</name>
</gene>
<sequence>MFPVITLCCIFKCRIPRTRKEIEARYAQRKAAKSYADKLDTVPPLGELTDIPG</sequence>
<comment type="caution">
    <text evidence="1">The sequence shown here is derived from an EMBL/GenBank/DDBJ whole genome shotgun (WGS) entry which is preliminary data.</text>
</comment>
<dbReference type="EMBL" id="SWJQ01013047">
    <property type="protein sequence ID" value="TRZ04739.1"/>
    <property type="molecule type" value="Genomic_DNA"/>
</dbReference>
<dbReference type="Pfam" id="PF16038">
    <property type="entry name" value="TMIE"/>
    <property type="match status" value="1"/>
</dbReference>
<dbReference type="PANTHER" id="PTHR28635">
    <property type="entry name" value="TRANSMEMBRANE INNER EAR EXPRESSED PROTEIN"/>
    <property type="match status" value="1"/>
</dbReference>
<dbReference type="AlphaFoldDB" id="A0A8K1D2P4"/>
<dbReference type="OrthoDB" id="6154284at2759"/>
<accession>A0A8K1D2P4</accession>